<protein>
    <submittedName>
        <fullName evidence="3">Uncharacterized protein</fullName>
    </submittedName>
</protein>
<feature type="compositionally biased region" description="Basic and acidic residues" evidence="1">
    <location>
        <begin position="128"/>
        <end position="146"/>
    </location>
</feature>
<keyword evidence="2" id="KW-0732">Signal</keyword>
<proteinExistence type="predicted"/>
<feature type="compositionally biased region" description="Low complexity" evidence="1">
    <location>
        <begin position="158"/>
        <end position="188"/>
    </location>
</feature>
<organism evidence="3 4">
    <name type="scientific">Drechslerella stenobrocha 248</name>
    <dbReference type="NCBI Taxonomy" id="1043628"/>
    <lineage>
        <taxon>Eukaryota</taxon>
        <taxon>Fungi</taxon>
        <taxon>Dikarya</taxon>
        <taxon>Ascomycota</taxon>
        <taxon>Pezizomycotina</taxon>
        <taxon>Orbiliomycetes</taxon>
        <taxon>Orbiliales</taxon>
        <taxon>Orbiliaceae</taxon>
        <taxon>Drechslerella</taxon>
    </lineage>
</organism>
<accession>W7HUV0</accession>
<dbReference type="EMBL" id="KI966450">
    <property type="protein sequence ID" value="EWC43827.1"/>
    <property type="molecule type" value="Genomic_DNA"/>
</dbReference>
<feature type="region of interest" description="Disordered" evidence="1">
    <location>
        <begin position="128"/>
        <end position="188"/>
    </location>
</feature>
<evidence type="ECO:0000313" key="4">
    <source>
        <dbReference type="Proteomes" id="UP000024837"/>
    </source>
</evidence>
<evidence type="ECO:0000313" key="3">
    <source>
        <dbReference type="EMBL" id="EWC43827.1"/>
    </source>
</evidence>
<dbReference type="HOGENOM" id="CLU_717671_0_0_1"/>
<feature type="compositionally biased region" description="Low complexity" evidence="1">
    <location>
        <begin position="264"/>
        <end position="277"/>
    </location>
</feature>
<sequence>MALRMLPPRSLLYLSLAALFIPASCGGALGSRDVAPTAQPYAYATTNNYRHESPHKSGHDARTQSLGAIQTRPTKGSKAAVFYAAPAASPPVVVVVDEEPAIITVTTIETIVRTILVDVQTVTTYIDRRGDEEERRPDNEDSRDLPADPPEAPWNPQVSTTATGATTPTTRSSTTRATTTSSTTRTTTTTAAAAVGAGVNVGGALLRESPGSEAGALNTHPVFVSNIWGVPPWNTMGVSSSTLPDAGTHTAEPAGTTHSSLRKPTSTFTYTPTFTSSSRHKSTSRSISPSASRPSGHTTRSGASSSRRSSYTPAPSVNIPAGNATTAHNYTAPRTTLSTGLLLTGGNVIGTTASAGGCGRPTGSTGVARAVAVGVVIAGWVLNSW</sequence>
<keyword evidence="4" id="KW-1185">Reference proteome</keyword>
<reference evidence="3 4" key="1">
    <citation type="submission" date="2013-05" db="EMBL/GenBank/DDBJ databases">
        <title>Drechslerella stenobrocha genome reveals carnivorous origination and mechanical trapping mechanism of predatory fungi.</title>
        <authorList>
            <person name="Liu X."/>
            <person name="Zhang W."/>
            <person name="Liu K."/>
        </authorList>
    </citation>
    <scope>NUCLEOTIDE SEQUENCE [LARGE SCALE GENOMIC DNA]</scope>
    <source>
        <strain evidence="3 4">248</strain>
    </source>
</reference>
<dbReference type="Proteomes" id="UP000024837">
    <property type="component" value="Unassembled WGS sequence"/>
</dbReference>
<gene>
    <name evidence="3" type="ORF">DRE_07271</name>
</gene>
<evidence type="ECO:0000256" key="2">
    <source>
        <dbReference type="SAM" id="SignalP"/>
    </source>
</evidence>
<name>W7HUV0_9PEZI</name>
<feature type="signal peptide" evidence="2">
    <location>
        <begin position="1"/>
        <end position="26"/>
    </location>
</feature>
<evidence type="ECO:0000256" key="1">
    <source>
        <dbReference type="SAM" id="MobiDB-lite"/>
    </source>
</evidence>
<dbReference type="AlphaFoldDB" id="W7HUV0"/>
<feature type="compositionally biased region" description="Low complexity" evidence="1">
    <location>
        <begin position="284"/>
        <end position="316"/>
    </location>
</feature>
<feature type="region of interest" description="Disordered" evidence="1">
    <location>
        <begin position="239"/>
        <end position="330"/>
    </location>
</feature>
<feature type="chain" id="PRO_5004893504" evidence="2">
    <location>
        <begin position="27"/>
        <end position="385"/>
    </location>
</feature>